<proteinExistence type="predicted"/>
<dbReference type="RefSeq" id="XP_041285342.1">
    <property type="nucleotide sequence ID" value="XM_041432044.1"/>
</dbReference>
<dbReference type="Proteomes" id="UP000823399">
    <property type="component" value="Unassembled WGS sequence"/>
</dbReference>
<dbReference type="EMBL" id="JABBWM010000128">
    <property type="protein sequence ID" value="KAG2087820.1"/>
    <property type="molecule type" value="Genomic_DNA"/>
</dbReference>
<protein>
    <submittedName>
        <fullName evidence="1">Uncharacterized protein</fullName>
    </submittedName>
</protein>
<reference evidence="1" key="1">
    <citation type="journal article" date="2020" name="New Phytol.">
        <title>Comparative genomics reveals dynamic genome evolution in host specialist ectomycorrhizal fungi.</title>
        <authorList>
            <person name="Lofgren L.A."/>
            <person name="Nguyen N.H."/>
            <person name="Vilgalys R."/>
            <person name="Ruytinx J."/>
            <person name="Liao H.L."/>
            <person name="Branco S."/>
            <person name="Kuo A."/>
            <person name="LaButti K."/>
            <person name="Lipzen A."/>
            <person name="Andreopoulos W."/>
            <person name="Pangilinan J."/>
            <person name="Riley R."/>
            <person name="Hundley H."/>
            <person name="Na H."/>
            <person name="Barry K."/>
            <person name="Grigoriev I.V."/>
            <person name="Stajich J.E."/>
            <person name="Kennedy P.G."/>
        </authorList>
    </citation>
    <scope>NUCLEOTIDE SEQUENCE</scope>
    <source>
        <strain evidence="1">FC423</strain>
    </source>
</reference>
<name>A0A9P7JLY6_9AGAM</name>
<accession>A0A9P7JLY6</accession>
<dbReference type="AlphaFoldDB" id="A0A9P7JLY6"/>
<organism evidence="1 2">
    <name type="scientific">Suillus discolor</name>
    <dbReference type="NCBI Taxonomy" id="1912936"/>
    <lineage>
        <taxon>Eukaryota</taxon>
        <taxon>Fungi</taxon>
        <taxon>Dikarya</taxon>
        <taxon>Basidiomycota</taxon>
        <taxon>Agaricomycotina</taxon>
        <taxon>Agaricomycetes</taxon>
        <taxon>Agaricomycetidae</taxon>
        <taxon>Boletales</taxon>
        <taxon>Suillineae</taxon>
        <taxon>Suillaceae</taxon>
        <taxon>Suillus</taxon>
    </lineage>
</organism>
<evidence type="ECO:0000313" key="1">
    <source>
        <dbReference type="EMBL" id="KAG2087820.1"/>
    </source>
</evidence>
<comment type="caution">
    <text evidence="1">The sequence shown here is derived from an EMBL/GenBank/DDBJ whole genome shotgun (WGS) entry which is preliminary data.</text>
</comment>
<dbReference type="GeneID" id="64694303"/>
<keyword evidence="2" id="KW-1185">Reference proteome</keyword>
<evidence type="ECO:0000313" key="2">
    <source>
        <dbReference type="Proteomes" id="UP000823399"/>
    </source>
</evidence>
<sequence length="77" mass="9035">DTHLENAPLRLLNSITKEAVVKYFTWVMLSEPRLREILDENVYTLCPVGTMEKWQKFCEVARGVGHFWAWCDTYGID</sequence>
<gene>
    <name evidence="1" type="ORF">F5147DRAFT_587946</name>
</gene>
<feature type="non-terminal residue" evidence="1">
    <location>
        <position position="1"/>
    </location>
</feature>